<dbReference type="OrthoDB" id="9130422at2"/>
<evidence type="ECO:0000313" key="3">
    <source>
        <dbReference type="Proteomes" id="UP000094622"/>
    </source>
</evidence>
<keyword evidence="1" id="KW-0732">Signal</keyword>
<protein>
    <recommendedName>
        <fullName evidence="4">DUF4864 domain-containing protein</fullName>
    </recommendedName>
</protein>
<organism evidence="2 3">
    <name type="scientific">Methylobrevis pamukkalensis</name>
    <dbReference type="NCBI Taxonomy" id="1439726"/>
    <lineage>
        <taxon>Bacteria</taxon>
        <taxon>Pseudomonadati</taxon>
        <taxon>Pseudomonadota</taxon>
        <taxon>Alphaproteobacteria</taxon>
        <taxon>Hyphomicrobiales</taxon>
        <taxon>Pleomorphomonadaceae</taxon>
        <taxon>Methylobrevis</taxon>
    </lineage>
</organism>
<evidence type="ECO:0000313" key="2">
    <source>
        <dbReference type="EMBL" id="ODN71288.1"/>
    </source>
</evidence>
<evidence type="ECO:0008006" key="4">
    <source>
        <dbReference type="Google" id="ProtNLM"/>
    </source>
</evidence>
<gene>
    <name evidence="2" type="ORF">A6302_01403</name>
</gene>
<dbReference type="Proteomes" id="UP000094622">
    <property type="component" value="Unassembled WGS sequence"/>
</dbReference>
<comment type="caution">
    <text evidence="2">The sequence shown here is derived from an EMBL/GenBank/DDBJ whole genome shotgun (WGS) entry which is preliminary data.</text>
</comment>
<feature type="signal peptide" evidence="1">
    <location>
        <begin position="1"/>
        <end position="24"/>
    </location>
</feature>
<dbReference type="Pfam" id="PF16156">
    <property type="entry name" value="DUF4864"/>
    <property type="match status" value="1"/>
</dbReference>
<reference evidence="2 3" key="1">
    <citation type="submission" date="2016-07" db="EMBL/GenBank/DDBJ databases">
        <title>Draft Genome Sequence of Methylobrevis pamukkalensis PK2.</title>
        <authorList>
            <person name="Vasilenko O.V."/>
            <person name="Doronina N.V."/>
            <person name="Shmareva M.N."/>
            <person name="Tarlachkov S.V."/>
            <person name="Mustakhimov I."/>
            <person name="Trotsenko Y.A."/>
        </authorList>
    </citation>
    <scope>NUCLEOTIDE SEQUENCE [LARGE SCALE GENOMIC DNA]</scope>
    <source>
        <strain evidence="2 3">PK2</strain>
    </source>
</reference>
<dbReference type="InterPro" id="IPR032347">
    <property type="entry name" value="DUF4864"/>
</dbReference>
<dbReference type="AlphaFoldDB" id="A0A1E3H4N5"/>
<dbReference type="RefSeq" id="WP_069306317.1">
    <property type="nucleotide sequence ID" value="NZ_MCRJ01000025.1"/>
</dbReference>
<keyword evidence="3" id="KW-1185">Reference proteome</keyword>
<feature type="chain" id="PRO_5009128903" description="DUF4864 domain-containing protein" evidence="1">
    <location>
        <begin position="25"/>
        <end position="144"/>
    </location>
</feature>
<dbReference type="EMBL" id="MCRJ01000025">
    <property type="protein sequence ID" value="ODN71288.1"/>
    <property type="molecule type" value="Genomic_DNA"/>
</dbReference>
<name>A0A1E3H4N5_9HYPH</name>
<accession>A0A1E3H4N5</accession>
<proteinExistence type="predicted"/>
<evidence type="ECO:0000256" key="1">
    <source>
        <dbReference type="SAM" id="SignalP"/>
    </source>
</evidence>
<sequence>MRYLPVSVTAALLAAVLVLTPAQAQEPGTQEAAAIQGVITAQIDAFRSDDGARAWSFATPMLQKQFADPDTFMTMVKGGYKPVYRPKSVVFGRLRDVPGGLVQEVFVVGPDGTDWTALYAVEQQADGSWRISGCRLVEQPRLSA</sequence>